<evidence type="ECO:0000256" key="1">
    <source>
        <dbReference type="SAM" id="SignalP"/>
    </source>
</evidence>
<accession>A0A2G5VP52</accession>
<keyword evidence="1" id="KW-0732">Signal</keyword>
<dbReference type="EMBL" id="PDUG01000001">
    <property type="protein sequence ID" value="PIC53589.1"/>
    <property type="molecule type" value="Genomic_DNA"/>
</dbReference>
<evidence type="ECO:0000313" key="3">
    <source>
        <dbReference type="Proteomes" id="UP000230233"/>
    </source>
</evidence>
<gene>
    <name evidence="2" type="primary">Cnig_chr_I.g3236</name>
    <name evidence="2" type="ORF">B9Z55_003236</name>
</gene>
<organism evidence="2 3">
    <name type="scientific">Caenorhabditis nigoni</name>
    <dbReference type="NCBI Taxonomy" id="1611254"/>
    <lineage>
        <taxon>Eukaryota</taxon>
        <taxon>Metazoa</taxon>
        <taxon>Ecdysozoa</taxon>
        <taxon>Nematoda</taxon>
        <taxon>Chromadorea</taxon>
        <taxon>Rhabditida</taxon>
        <taxon>Rhabditina</taxon>
        <taxon>Rhabditomorpha</taxon>
        <taxon>Rhabditoidea</taxon>
        <taxon>Rhabditidae</taxon>
        <taxon>Peloderinae</taxon>
        <taxon>Caenorhabditis</taxon>
    </lineage>
</organism>
<evidence type="ECO:0000313" key="2">
    <source>
        <dbReference type="EMBL" id="PIC53589.1"/>
    </source>
</evidence>
<protein>
    <submittedName>
        <fullName evidence="2">Uncharacterized protein</fullName>
    </submittedName>
</protein>
<keyword evidence="3" id="KW-1185">Reference proteome</keyword>
<comment type="caution">
    <text evidence="2">The sequence shown here is derived from an EMBL/GenBank/DDBJ whole genome shotgun (WGS) entry which is preliminary data.</text>
</comment>
<name>A0A2G5VP52_9PELO</name>
<dbReference type="AlphaFoldDB" id="A0A2G5VP52"/>
<feature type="signal peptide" evidence="1">
    <location>
        <begin position="1"/>
        <end position="17"/>
    </location>
</feature>
<dbReference type="OrthoDB" id="10559814at2759"/>
<sequence length="155" mass="17619">MKSLLILFVVGFVVVNASLSSLNTFEKGQAHADQKWLQSMMSKPRATHDSHGKRILYMDGQEDFFYGWVFDDEKFSSEELSHEECKLKTLSFSTVSMKQADCEDLKCPQLEDSPTPSPSILDVMLLRFSMSTPSLQLLNSTPSLYNTPIFRPPWS</sequence>
<feature type="chain" id="PRO_5013620086" evidence="1">
    <location>
        <begin position="18"/>
        <end position="155"/>
    </location>
</feature>
<reference evidence="3" key="1">
    <citation type="submission" date="2017-10" db="EMBL/GenBank/DDBJ databases">
        <title>Rapid genome shrinkage in a self-fertile nematode reveals novel sperm competition proteins.</title>
        <authorList>
            <person name="Yin D."/>
            <person name="Schwarz E.M."/>
            <person name="Thomas C.G."/>
            <person name="Felde R.L."/>
            <person name="Korf I.F."/>
            <person name="Cutter A.D."/>
            <person name="Schartner C.M."/>
            <person name="Ralston E.J."/>
            <person name="Meyer B.J."/>
            <person name="Haag E.S."/>
        </authorList>
    </citation>
    <scope>NUCLEOTIDE SEQUENCE [LARGE SCALE GENOMIC DNA]</scope>
    <source>
        <strain evidence="3">JU1422</strain>
    </source>
</reference>
<dbReference type="Proteomes" id="UP000230233">
    <property type="component" value="Chromosome I"/>
</dbReference>
<proteinExistence type="predicted"/>